<evidence type="ECO:0000256" key="5">
    <source>
        <dbReference type="ARBA" id="ARBA00023098"/>
    </source>
</evidence>
<name>A0A7S1TVB1_9STRA</name>
<dbReference type="PANTHER" id="PTHR21212">
    <property type="entry name" value="BERNARDINELLI-SEIP CONGENITAL LIPODYSTROPHY 2 HOMOLOG BSCL2 PROTEIN"/>
    <property type="match status" value="1"/>
</dbReference>
<keyword evidence="3" id="KW-0256">Endoplasmic reticulum</keyword>
<evidence type="ECO:0000256" key="2">
    <source>
        <dbReference type="ARBA" id="ARBA00022692"/>
    </source>
</evidence>
<dbReference type="Pfam" id="PF06775">
    <property type="entry name" value="Seipin"/>
    <property type="match status" value="1"/>
</dbReference>
<keyword evidence="6 8" id="KW-0472">Membrane</keyword>
<protein>
    <recommendedName>
        <fullName evidence="10">Seipin</fullName>
    </recommendedName>
</protein>
<dbReference type="GO" id="GO:0006629">
    <property type="term" value="P:lipid metabolic process"/>
    <property type="evidence" value="ECO:0007669"/>
    <property type="project" value="UniProtKB-KW"/>
</dbReference>
<evidence type="ECO:0000256" key="8">
    <source>
        <dbReference type="SAM" id="Phobius"/>
    </source>
</evidence>
<dbReference type="GO" id="GO:0140042">
    <property type="term" value="P:lipid droplet formation"/>
    <property type="evidence" value="ECO:0007669"/>
    <property type="project" value="UniProtKB-ARBA"/>
</dbReference>
<proteinExistence type="predicted"/>
<dbReference type="InterPro" id="IPR009617">
    <property type="entry name" value="Seipin"/>
</dbReference>
<dbReference type="PANTHER" id="PTHR21212:SF0">
    <property type="entry name" value="SEIPIN"/>
    <property type="match status" value="1"/>
</dbReference>
<evidence type="ECO:0000256" key="1">
    <source>
        <dbReference type="ARBA" id="ARBA00004477"/>
    </source>
</evidence>
<dbReference type="CDD" id="cd23995">
    <property type="entry name" value="Seipin_BSCL2_like"/>
    <property type="match status" value="1"/>
</dbReference>
<reference evidence="9" key="1">
    <citation type="submission" date="2021-01" db="EMBL/GenBank/DDBJ databases">
        <authorList>
            <person name="Corre E."/>
            <person name="Pelletier E."/>
            <person name="Niang G."/>
            <person name="Scheremetjew M."/>
            <person name="Finn R."/>
            <person name="Kale V."/>
            <person name="Holt S."/>
            <person name="Cochrane G."/>
            <person name="Meng A."/>
            <person name="Brown T."/>
            <person name="Cohen L."/>
        </authorList>
    </citation>
    <scope>NUCLEOTIDE SEQUENCE</scope>
    <source>
        <strain evidence="9">CCMP2877</strain>
    </source>
</reference>
<organism evidence="9">
    <name type="scientific">Phaeomonas parva</name>
    <dbReference type="NCBI Taxonomy" id="124430"/>
    <lineage>
        <taxon>Eukaryota</taxon>
        <taxon>Sar</taxon>
        <taxon>Stramenopiles</taxon>
        <taxon>Ochrophyta</taxon>
        <taxon>Pinguiophyceae</taxon>
        <taxon>Pinguiochrysidales</taxon>
        <taxon>Pinguiochrysidaceae</taxon>
        <taxon>Phaeomonas</taxon>
    </lineage>
</organism>
<feature type="transmembrane region" description="Helical" evidence="8">
    <location>
        <begin position="275"/>
        <end position="301"/>
    </location>
</feature>
<accession>A0A7S1TVB1</accession>
<dbReference type="AlphaFoldDB" id="A0A7S1TVB1"/>
<keyword evidence="5" id="KW-0443">Lipid metabolism</keyword>
<evidence type="ECO:0000256" key="7">
    <source>
        <dbReference type="SAM" id="MobiDB-lite"/>
    </source>
</evidence>
<sequence>MAGLAGFVETAVRLAAAAGGAERTQRAVDTLQTTVVDYAVNGVRLVILAFQAMLLAIGLLLSATFVYTCIYTLIMPSRLHHQPVYLDYTADRPTTVVDFLAAETQWAFSETCVPPPSKDVSKESTPPPSSLFSWGSSTPKRKRMLKQRQKYSISVDLEMPESAHNEEAGNFMLEVQLLDEYDTPIATSRRPATIKYKSSLLQKLRVLVLAPFLLGDVLSESQHLYLQMFDHFEEQQHMPFTKARVTLSSRDVRVYSASIGVTAQLQGIRYYMFHWYYTTAFAFILCIAAVEAAVVSAMVLVSQEDDDEEGSEDGAYHDPADAIFGSPATVVRATKVEDAKEPDAGTGTGDVLLGRGSTDPAKTTQATQARTPTRVKGEEETKRSPASMLKPRPGAKGRSEADAEPIPKPTTPTRPAVVQLSELQADEAIDIRANKPERTGLLSSSASPYRGGVDGGYSSKSPGGGLLLGRRAEDR</sequence>
<comment type="subcellular location">
    <subcellularLocation>
        <location evidence="1">Endoplasmic reticulum membrane</location>
        <topology evidence="1">Multi-pass membrane protein</topology>
    </subcellularLocation>
</comment>
<evidence type="ECO:0000256" key="4">
    <source>
        <dbReference type="ARBA" id="ARBA00022989"/>
    </source>
</evidence>
<dbReference type="GO" id="GO:0005789">
    <property type="term" value="C:endoplasmic reticulum membrane"/>
    <property type="evidence" value="ECO:0007669"/>
    <property type="project" value="UniProtKB-SubCell"/>
</dbReference>
<feature type="transmembrane region" description="Helical" evidence="8">
    <location>
        <begin position="45"/>
        <end position="74"/>
    </location>
</feature>
<feature type="region of interest" description="Disordered" evidence="7">
    <location>
        <begin position="116"/>
        <end position="137"/>
    </location>
</feature>
<evidence type="ECO:0008006" key="10">
    <source>
        <dbReference type="Google" id="ProtNLM"/>
    </source>
</evidence>
<dbReference type="EMBL" id="HBGJ01010571">
    <property type="protein sequence ID" value="CAD9248208.1"/>
    <property type="molecule type" value="Transcribed_RNA"/>
</dbReference>
<feature type="region of interest" description="Disordered" evidence="7">
    <location>
        <begin position="434"/>
        <end position="475"/>
    </location>
</feature>
<gene>
    <name evidence="9" type="ORF">PPAR1163_LOCUS6567</name>
</gene>
<feature type="region of interest" description="Disordered" evidence="7">
    <location>
        <begin position="335"/>
        <end position="416"/>
    </location>
</feature>
<feature type="compositionally biased region" description="Low complexity" evidence="7">
    <location>
        <begin position="360"/>
        <end position="374"/>
    </location>
</feature>
<keyword evidence="2 8" id="KW-0812">Transmembrane</keyword>
<evidence type="ECO:0000256" key="3">
    <source>
        <dbReference type="ARBA" id="ARBA00022824"/>
    </source>
</evidence>
<evidence type="ECO:0000313" key="9">
    <source>
        <dbReference type="EMBL" id="CAD9248208.1"/>
    </source>
</evidence>
<keyword evidence="4 8" id="KW-1133">Transmembrane helix</keyword>
<evidence type="ECO:0000256" key="6">
    <source>
        <dbReference type="ARBA" id="ARBA00023136"/>
    </source>
</evidence>